<feature type="compositionally biased region" description="Low complexity" evidence="3">
    <location>
        <begin position="320"/>
        <end position="332"/>
    </location>
</feature>
<organism evidence="6 7">
    <name type="scientific">Ameca splendens</name>
    <dbReference type="NCBI Taxonomy" id="208324"/>
    <lineage>
        <taxon>Eukaryota</taxon>
        <taxon>Metazoa</taxon>
        <taxon>Chordata</taxon>
        <taxon>Craniata</taxon>
        <taxon>Vertebrata</taxon>
        <taxon>Euteleostomi</taxon>
        <taxon>Actinopterygii</taxon>
        <taxon>Neopterygii</taxon>
        <taxon>Teleostei</taxon>
        <taxon>Neoteleostei</taxon>
        <taxon>Acanthomorphata</taxon>
        <taxon>Ovalentaria</taxon>
        <taxon>Atherinomorphae</taxon>
        <taxon>Cyprinodontiformes</taxon>
        <taxon>Goodeidae</taxon>
        <taxon>Ameca</taxon>
    </lineage>
</organism>
<dbReference type="Gene3D" id="1.10.10.10">
    <property type="entry name" value="Winged helix-like DNA-binding domain superfamily/Winged helix DNA-binding domain"/>
    <property type="match status" value="1"/>
</dbReference>
<proteinExistence type="inferred from homology"/>
<dbReference type="SMART" id="SM01074">
    <property type="entry name" value="Cdc6_C"/>
    <property type="match status" value="1"/>
</dbReference>
<dbReference type="InterPro" id="IPR054425">
    <property type="entry name" value="Cdc6_ORC1-like_ATPase_lid"/>
</dbReference>
<dbReference type="Pfam" id="PF00004">
    <property type="entry name" value="AAA"/>
    <property type="match status" value="1"/>
</dbReference>
<dbReference type="Pfam" id="PF22606">
    <property type="entry name" value="Cdc6-ORC-like_ATPase_lid"/>
    <property type="match status" value="1"/>
</dbReference>
<feature type="compositionally biased region" description="Pro residues" evidence="3">
    <location>
        <begin position="333"/>
        <end position="342"/>
    </location>
</feature>
<evidence type="ECO:0000313" key="7">
    <source>
        <dbReference type="Proteomes" id="UP001469553"/>
    </source>
</evidence>
<dbReference type="SMART" id="SM00382">
    <property type="entry name" value="AAA"/>
    <property type="match status" value="1"/>
</dbReference>
<feature type="domain" description="AAA+ ATPase" evidence="4">
    <location>
        <begin position="678"/>
        <end position="811"/>
    </location>
</feature>
<feature type="region of interest" description="Disordered" evidence="3">
    <location>
        <begin position="585"/>
        <end position="627"/>
    </location>
</feature>
<evidence type="ECO:0000259" key="4">
    <source>
        <dbReference type="SMART" id="SM00382"/>
    </source>
</evidence>
<feature type="region of interest" description="Disordered" evidence="3">
    <location>
        <begin position="1"/>
        <end position="573"/>
    </location>
</feature>
<dbReference type="InterPro" id="IPR036390">
    <property type="entry name" value="WH_DNA-bd_sf"/>
</dbReference>
<dbReference type="InterPro" id="IPR015163">
    <property type="entry name" value="Cdc6_C"/>
</dbReference>
<feature type="compositionally biased region" description="Low complexity" evidence="3">
    <location>
        <begin position="59"/>
        <end position="86"/>
    </location>
</feature>
<dbReference type="InterPro" id="IPR036388">
    <property type="entry name" value="WH-like_DNA-bd_sf"/>
</dbReference>
<dbReference type="Gene3D" id="3.40.50.300">
    <property type="entry name" value="P-loop containing nucleotide triphosphate hydrolases"/>
    <property type="match status" value="1"/>
</dbReference>
<gene>
    <name evidence="6" type="ORF">AMECASPLE_015566</name>
</gene>
<dbReference type="PANTHER" id="PTHR10763">
    <property type="entry name" value="CELL DIVISION CONTROL PROTEIN 6-RELATED"/>
    <property type="match status" value="1"/>
</dbReference>
<evidence type="ECO:0000313" key="6">
    <source>
        <dbReference type="EMBL" id="MEQ2287723.1"/>
    </source>
</evidence>
<dbReference type="Pfam" id="PF09079">
    <property type="entry name" value="WHD_Cdc6"/>
    <property type="match status" value="1"/>
</dbReference>
<keyword evidence="7" id="KW-1185">Reference proteome</keyword>
<evidence type="ECO:0000256" key="1">
    <source>
        <dbReference type="ARBA" id="ARBA00006184"/>
    </source>
</evidence>
<reference evidence="6 7" key="1">
    <citation type="submission" date="2021-06" db="EMBL/GenBank/DDBJ databases">
        <authorList>
            <person name="Palmer J.M."/>
        </authorList>
    </citation>
    <scope>NUCLEOTIDE SEQUENCE [LARGE SCALE GENOMIC DNA]</scope>
    <source>
        <strain evidence="6 7">AS_MEX2019</strain>
        <tissue evidence="6">Muscle</tissue>
    </source>
</reference>
<feature type="compositionally biased region" description="Low complexity" evidence="3">
    <location>
        <begin position="167"/>
        <end position="191"/>
    </location>
</feature>
<sequence>MAILSPEPGGGGGGGGGGGSSSSGGGFGSSGPAGLGGLFQGGVPKLRPVGDGLVVGSVGRSALRPPGSRPAAPRAPSGRSTSPSAANKPSPSEHQRSHRPSLPDITRPPSSSSSSTGGMKHSTSAPPPPPPFNKGPRANAPPTPNQKGSSSTSSSYSRDKVLPPTPSRGSSSNSNIKSNQSSGKPPSSSSSMPPPPPPYRPHLGSGTTNGPSHGEGGGAPELPQRHNSLPKKHQSGSGSSQGRNHAPPPPPAPAPSSQSASRPPPPAREPPGRKTAPQLPPPSSRNGGRDVPPPPPPYRGQSSGVSEPLVRVKPAPPPSSSSMSSSSSSRTPAGPPPPPPPIRNGHSVSSSSKSIMDDFESKFNFHPIEDLPPPEEYRSFTRVYPSKADRAGMRGAPPAPPVGRDRFSSCKATSRNRQDFFNPFPAASFLEPKMPRTRSQGQAQPTLQFPRRKSCQASLRSKTPHRTKVMAPSPTNPEPWPLTPTRIGPISPKQPGDGAPICAAGQSPLDFLKQKAALPSLLPQRSGTQAPPSTPPSSPSLQTRLPLSPRKRTGDDNGCNVPCSPLKQNRPSMATPRKLGLEENLPTSASHMPKQPSSCQRRSPAMKLSPSRQEMPPQSPVLCNPEKKSPVTRLFEDKSRFQSVKQALHIAIPERLLSREAEQASIRSFLKDKVLQHTPSSLYISGVPGTGKTACLNCVLEEMKSELASVKTVVVNCMSLRSSHAIFPLLAYKLKATGGHSGLQTFLTTPGPTILLILDEMDQLDSKAQDVLYTIFEWPYLPQSRLCLIGIANALDLTHRILPRLQAQPHFRPLLLHFPPYSRQELATIIQDRLTEASAEGMLDTSAVQFCARKVSAVSGDARKALDICRRAVEVAEADERQKASSPRSEAKASLVSLPHVAKVLSEVYGDRMASQSRSSEGESFPLQQKLLVCCLLLLIRNGKKKEINLGKLHEVYSRLCAQRKVSRVGQGECMALCALLESRGIFALKKAKEARLTKVFLKIQEKDVENALKDRTLLGSILAAGLPS</sequence>
<dbReference type="SUPFAM" id="SSF52540">
    <property type="entry name" value="P-loop containing nucleoside triphosphate hydrolases"/>
    <property type="match status" value="1"/>
</dbReference>
<evidence type="ECO:0000256" key="3">
    <source>
        <dbReference type="SAM" id="MobiDB-lite"/>
    </source>
</evidence>
<dbReference type="EMBL" id="JAHRIP010019910">
    <property type="protein sequence ID" value="MEQ2287723.1"/>
    <property type="molecule type" value="Genomic_DNA"/>
</dbReference>
<feature type="compositionally biased region" description="Polar residues" evidence="3">
    <location>
        <begin position="585"/>
        <end position="601"/>
    </location>
</feature>
<dbReference type="InterPro" id="IPR003593">
    <property type="entry name" value="AAA+_ATPase"/>
</dbReference>
<evidence type="ECO:0008006" key="8">
    <source>
        <dbReference type="Google" id="ProtNLM"/>
    </source>
</evidence>
<protein>
    <recommendedName>
        <fullName evidence="8">Cell division control protein 6</fullName>
    </recommendedName>
</protein>
<feature type="compositionally biased region" description="Low complexity" evidence="3">
    <location>
        <begin position="539"/>
        <end position="548"/>
    </location>
</feature>
<evidence type="ECO:0000259" key="5">
    <source>
        <dbReference type="SMART" id="SM01074"/>
    </source>
</evidence>
<dbReference type="InterPro" id="IPR003959">
    <property type="entry name" value="ATPase_AAA_core"/>
</dbReference>
<dbReference type="InterPro" id="IPR027417">
    <property type="entry name" value="P-loop_NTPase"/>
</dbReference>
<feature type="domain" description="Cdc6 C-terminal" evidence="5">
    <location>
        <begin position="933"/>
        <end position="1013"/>
    </location>
</feature>
<comment type="similarity">
    <text evidence="1">Belongs to the CDC6/cdc18 family.</text>
</comment>
<dbReference type="CDD" id="cd00009">
    <property type="entry name" value="AAA"/>
    <property type="match status" value="1"/>
</dbReference>
<keyword evidence="2" id="KW-0235">DNA replication</keyword>
<feature type="compositionally biased region" description="Polar residues" evidence="3">
    <location>
        <begin position="437"/>
        <end position="447"/>
    </location>
</feature>
<comment type="caution">
    <text evidence="6">The sequence shown here is derived from an EMBL/GenBank/DDBJ whole genome shotgun (WGS) entry which is preliminary data.</text>
</comment>
<dbReference type="SUPFAM" id="SSF46785">
    <property type="entry name" value="Winged helix' DNA-binding domain"/>
    <property type="match status" value="1"/>
</dbReference>
<dbReference type="InterPro" id="IPR050311">
    <property type="entry name" value="ORC1/CDC6"/>
</dbReference>
<evidence type="ECO:0000256" key="2">
    <source>
        <dbReference type="ARBA" id="ARBA00022705"/>
    </source>
</evidence>
<dbReference type="Proteomes" id="UP001469553">
    <property type="component" value="Unassembled WGS sequence"/>
</dbReference>
<dbReference type="Gene3D" id="1.10.8.60">
    <property type="match status" value="1"/>
</dbReference>
<name>A0ABV0Y1T2_9TELE</name>
<accession>A0ABV0Y1T2</accession>
<dbReference type="PANTHER" id="PTHR10763:SF26">
    <property type="entry name" value="CELL DIVISION CONTROL PROTEIN 6 HOMOLOG"/>
    <property type="match status" value="1"/>
</dbReference>
<feature type="compositionally biased region" description="Gly residues" evidence="3">
    <location>
        <begin position="8"/>
        <end position="40"/>
    </location>
</feature>
<feature type="compositionally biased region" description="Pro residues" evidence="3">
    <location>
        <begin position="125"/>
        <end position="144"/>
    </location>
</feature>
<feature type="compositionally biased region" description="Basic and acidic residues" evidence="3">
    <location>
        <begin position="355"/>
        <end position="379"/>
    </location>
</feature>